<feature type="signal peptide" evidence="2">
    <location>
        <begin position="1"/>
        <end position="26"/>
    </location>
</feature>
<reference evidence="3 4" key="1">
    <citation type="submission" date="2016-11" db="EMBL/GenBank/DDBJ databases">
        <authorList>
            <person name="Jaros S."/>
            <person name="Januszkiewicz K."/>
            <person name="Wedrychowicz H."/>
        </authorList>
    </citation>
    <scope>NUCLEOTIDE SEQUENCE [LARGE SCALE GENOMIC DNA]</scope>
    <source>
        <strain evidence="3 4">ATCC 23634</strain>
    </source>
</reference>
<feature type="chain" id="PRO_5012860148" evidence="2">
    <location>
        <begin position="27"/>
        <end position="457"/>
    </location>
</feature>
<accession>A0A1K2I236</accession>
<evidence type="ECO:0000256" key="2">
    <source>
        <dbReference type="SAM" id="SignalP"/>
    </source>
</evidence>
<gene>
    <name evidence="3" type="ORF">SAMN02983003_3572</name>
</gene>
<keyword evidence="4" id="KW-1185">Reference proteome</keyword>
<dbReference type="RefSeq" id="WP_072345912.1">
    <property type="nucleotide sequence ID" value="NZ_FPKU01000003.1"/>
</dbReference>
<organism evidence="3 4">
    <name type="scientific">Devosia enhydra</name>
    <dbReference type="NCBI Taxonomy" id="665118"/>
    <lineage>
        <taxon>Bacteria</taxon>
        <taxon>Pseudomonadati</taxon>
        <taxon>Pseudomonadota</taxon>
        <taxon>Alphaproteobacteria</taxon>
        <taxon>Hyphomicrobiales</taxon>
        <taxon>Devosiaceae</taxon>
        <taxon>Devosia</taxon>
    </lineage>
</organism>
<dbReference type="EMBL" id="FPKU01000003">
    <property type="protein sequence ID" value="SFZ86392.1"/>
    <property type="molecule type" value="Genomic_DNA"/>
</dbReference>
<dbReference type="AlphaFoldDB" id="A0A1K2I236"/>
<feature type="region of interest" description="Disordered" evidence="1">
    <location>
        <begin position="423"/>
        <end position="457"/>
    </location>
</feature>
<dbReference type="STRING" id="665118.SAMN02983003_3572"/>
<evidence type="ECO:0000313" key="4">
    <source>
        <dbReference type="Proteomes" id="UP000183447"/>
    </source>
</evidence>
<feature type="compositionally biased region" description="Acidic residues" evidence="1">
    <location>
        <begin position="423"/>
        <end position="442"/>
    </location>
</feature>
<evidence type="ECO:0000313" key="3">
    <source>
        <dbReference type="EMBL" id="SFZ86392.1"/>
    </source>
</evidence>
<dbReference type="OrthoDB" id="7824623at2"/>
<evidence type="ECO:0000256" key="1">
    <source>
        <dbReference type="SAM" id="MobiDB-lite"/>
    </source>
</evidence>
<protein>
    <submittedName>
        <fullName evidence="3">Uncharacterized protein</fullName>
    </submittedName>
</protein>
<sequence>MTKCLHALRATLVAGGLALLPGTALAQDAADFAAKFAAAYAYSGYELSFGTGTAADGTITYDGVTVALGGMGELLGSLAIPGPVVVEGVAAKADGGYTATRMVLPDFAMEMEGFGFSVEDLVLEGIDLPAGPDISATEAMRLITGGGTGPITITIEDAPPLTIAATRADIAVTDGADGPVFDTVSSLTGIAMDLSGIEGLELEAGLAILGKTELTGRIDQKASWSLATGRMDIPETAITIDGIGKFNLSLELLGYTAAVLDRIAETQRTLAGVTDPEARAAEELAIGEEMLSAISLGHIALRFEELGLIDALLGFSAEAQGVSKEEAVDSLVLQLPVLLGSSGTVGDAARLAEAADAFLRDPRSLELRVAFDPPFSFALLAAEETPETAPEGMTVTLSANGLNPVPIDLETLPVDEMLDMMMEDGGLEEQLLEDDEAGEETDQAPRSLPRPGADPRG</sequence>
<name>A0A1K2I236_9HYPH</name>
<keyword evidence="2" id="KW-0732">Signal</keyword>
<proteinExistence type="predicted"/>
<dbReference type="Proteomes" id="UP000183447">
    <property type="component" value="Unassembled WGS sequence"/>
</dbReference>